<evidence type="ECO:0008006" key="5">
    <source>
        <dbReference type="Google" id="ProtNLM"/>
    </source>
</evidence>
<evidence type="ECO:0000256" key="1">
    <source>
        <dbReference type="SAM" id="MobiDB-lite"/>
    </source>
</evidence>
<protein>
    <recommendedName>
        <fullName evidence="5">Secreted protein</fullName>
    </recommendedName>
</protein>
<evidence type="ECO:0000313" key="4">
    <source>
        <dbReference type="Proteomes" id="UP000886520"/>
    </source>
</evidence>
<sequence length="97" mass="10437">MRIYGKRAQALPLLVILMLHTQLPTFSHAFRLLQEIAPTPDDATRQPPQSGGVSPNDATSPLPPPPQSDGVASPTSSMITITPRNRARNQGPPQNCC</sequence>
<gene>
    <name evidence="3" type="ORF">GOP47_0008275</name>
</gene>
<name>A0A9D4ZKI4_ADICA</name>
<dbReference type="Proteomes" id="UP000886520">
    <property type="component" value="Chromosome 8"/>
</dbReference>
<comment type="caution">
    <text evidence="3">The sequence shown here is derived from an EMBL/GenBank/DDBJ whole genome shotgun (WGS) entry which is preliminary data.</text>
</comment>
<reference evidence="3" key="1">
    <citation type="submission" date="2021-01" db="EMBL/GenBank/DDBJ databases">
        <title>Adiantum capillus-veneris genome.</title>
        <authorList>
            <person name="Fang Y."/>
            <person name="Liao Q."/>
        </authorList>
    </citation>
    <scope>NUCLEOTIDE SEQUENCE</scope>
    <source>
        <strain evidence="3">H3</strain>
        <tissue evidence="3">Leaf</tissue>
    </source>
</reference>
<feature type="region of interest" description="Disordered" evidence="1">
    <location>
        <begin position="37"/>
        <end position="97"/>
    </location>
</feature>
<keyword evidence="2" id="KW-0732">Signal</keyword>
<feature type="compositionally biased region" description="Polar residues" evidence="1">
    <location>
        <begin position="73"/>
        <end position="83"/>
    </location>
</feature>
<accession>A0A9D4ZKI4</accession>
<feature type="compositionally biased region" description="Polar residues" evidence="1">
    <location>
        <begin position="46"/>
        <end position="59"/>
    </location>
</feature>
<organism evidence="3 4">
    <name type="scientific">Adiantum capillus-veneris</name>
    <name type="common">Maidenhair fern</name>
    <dbReference type="NCBI Taxonomy" id="13818"/>
    <lineage>
        <taxon>Eukaryota</taxon>
        <taxon>Viridiplantae</taxon>
        <taxon>Streptophyta</taxon>
        <taxon>Embryophyta</taxon>
        <taxon>Tracheophyta</taxon>
        <taxon>Polypodiopsida</taxon>
        <taxon>Polypodiidae</taxon>
        <taxon>Polypodiales</taxon>
        <taxon>Pteridineae</taxon>
        <taxon>Pteridaceae</taxon>
        <taxon>Vittarioideae</taxon>
        <taxon>Adiantum</taxon>
    </lineage>
</organism>
<dbReference type="EMBL" id="JABFUD020000008">
    <property type="protein sequence ID" value="KAI5076210.1"/>
    <property type="molecule type" value="Genomic_DNA"/>
</dbReference>
<feature type="signal peptide" evidence="2">
    <location>
        <begin position="1"/>
        <end position="29"/>
    </location>
</feature>
<dbReference type="AlphaFoldDB" id="A0A9D4ZKI4"/>
<evidence type="ECO:0000256" key="2">
    <source>
        <dbReference type="SAM" id="SignalP"/>
    </source>
</evidence>
<evidence type="ECO:0000313" key="3">
    <source>
        <dbReference type="EMBL" id="KAI5076210.1"/>
    </source>
</evidence>
<feature type="chain" id="PRO_5039291046" description="Secreted protein" evidence="2">
    <location>
        <begin position="30"/>
        <end position="97"/>
    </location>
</feature>
<keyword evidence="4" id="KW-1185">Reference proteome</keyword>
<proteinExistence type="predicted"/>